<gene>
    <name evidence="1" type="ORF">LCGC14_0887070</name>
</gene>
<accession>A0A0F9RJR4</accession>
<reference evidence="1" key="1">
    <citation type="journal article" date="2015" name="Nature">
        <title>Complex archaea that bridge the gap between prokaryotes and eukaryotes.</title>
        <authorList>
            <person name="Spang A."/>
            <person name="Saw J.H."/>
            <person name="Jorgensen S.L."/>
            <person name="Zaremba-Niedzwiedzka K."/>
            <person name="Martijn J."/>
            <person name="Lind A.E."/>
            <person name="van Eijk R."/>
            <person name="Schleper C."/>
            <person name="Guy L."/>
            <person name="Ettema T.J."/>
        </authorList>
    </citation>
    <scope>NUCLEOTIDE SEQUENCE</scope>
</reference>
<name>A0A0F9RJR4_9ZZZZ</name>
<comment type="caution">
    <text evidence="1">The sequence shown here is derived from an EMBL/GenBank/DDBJ whole genome shotgun (WGS) entry which is preliminary data.</text>
</comment>
<dbReference type="EMBL" id="LAZR01002820">
    <property type="protein sequence ID" value="KKN25226.1"/>
    <property type="molecule type" value="Genomic_DNA"/>
</dbReference>
<dbReference type="AlphaFoldDB" id="A0A0F9RJR4"/>
<sequence>MKTKYVRVMADYCADGLWDKDGSMIELPCPELNLPDDMLQRLEDWQSWFTKDCQYYIEELKRTIEFDVLAFSIAGLLIAKDIKAYLGEDWTVVYFDDKKYHDTIVDRSVYEYEV</sequence>
<organism evidence="1">
    <name type="scientific">marine sediment metagenome</name>
    <dbReference type="NCBI Taxonomy" id="412755"/>
    <lineage>
        <taxon>unclassified sequences</taxon>
        <taxon>metagenomes</taxon>
        <taxon>ecological metagenomes</taxon>
    </lineage>
</organism>
<evidence type="ECO:0000313" key="1">
    <source>
        <dbReference type="EMBL" id="KKN25226.1"/>
    </source>
</evidence>
<proteinExistence type="predicted"/>
<protein>
    <submittedName>
        <fullName evidence="1">Uncharacterized protein</fullName>
    </submittedName>
</protein>